<accession>A0AA49GQQ8</accession>
<feature type="transmembrane region" description="Helical" evidence="1">
    <location>
        <begin position="12"/>
        <end position="29"/>
    </location>
</feature>
<keyword evidence="1" id="KW-1133">Transmembrane helix</keyword>
<organism evidence="2">
    <name type="scientific">Roseihalotalea indica</name>
    <dbReference type="NCBI Taxonomy" id="2867963"/>
    <lineage>
        <taxon>Bacteria</taxon>
        <taxon>Pseudomonadati</taxon>
        <taxon>Bacteroidota</taxon>
        <taxon>Cytophagia</taxon>
        <taxon>Cytophagales</taxon>
        <taxon>Catalimonadaceae</taxon>
        <taxon>Roseihalotalea</taxon>
    </lineage>
</organism>
<dbReference type="AlphaFoldDB" id="A0AA49GQQ8"/>
<gene>
    <name evidence="2" type="ORF">K4G66_24395</name>
</gene>
<protein>
    <submittedName>
        <fullName evidence="2">Uncharacterized protein</fullName>
    </submittedName>
</protein>
<evidence type="ECO:0000256" key="1">
    <source>
        <dbReference type="SAM" id="Phobius"/>
    </source>
</evidence>
<reference evidence="2" key="1">
    <citation type="journal article" date="2023" name="Comput. Struct. Biotechnol. J.">
        <title>Discovery of a novel marine Bacteroidetes with a rich repertoire of carbohydrate-active enzymes.</title>
        <authorList>
            <person name="Chen B."/>
            <person name="Liu G."/>
            <person name="Chen Q."/>
            <person name="Wang H."/>
            <person name="Liu L."/>
            <person name="Tang K."/>
        </authorList>
    </citation>
    <scope>NUCLEOTIDE SEQUENCE</scope>
    <source>
        <strain evidence="2">TK19036</strain>
    </source>
</reference>
<name>A0AA49GQQ8_9BACT</name>
<reference evidence="2" key="2">
    <citation type="journal article" date="2024" name="Antonie Van Leeuwenhoek">
        <title>Roseihalotalea indica gen. nov., sp. nov., a halophilic Bacteroidetes from mesopelagic Southwest Indian Ocean with higher carbohydrate metabolic potential.</title>
        <authorList>
            <person name="Chen B."/>
            <person name="Zhang M."/>
            <person name="Lin D."/>
            <person name="Ye J."/>
            <person name="Tang K."/>
        </authorList>
    </citation>
    <scope>NUCLEOTIDE SEQUENCE</scope>
    <source>
        <strain evidence="2">TK19036</strain>
    </source>
</reference>
<sequence>MKKFLLEVIIKGGVILSVCVLLTTLLYSIKSDFYDLYELPEIVSRKQNFKAQSQNINTVFIGSSRIFRHIDPILFDSLTGLRSYNLGYAGLFPFRSYDYLENLNLSANPVIKNVFIELSPIALLGQNFNTDPFIYSISPDRYLTVLNFGIQGPYIKSTRFKYLSGYTLLMAYKYLGVGCSKYLNHLLYGKFDLRVNDDADNVYTKGYLSLDDDLALKGGDYENLVARRNEFLESPSKTLANYTLAYNHYKTLNFSANNDDFTDYVKVQAHNLSKQGIKVYFIINPRQVYSDLVYLKHQKRQLDAYKVFDFTDPEKYADLFLEKYSYDRVHLNEDGAELFTKILSREIVKDSIHVSY</sequence>
<dbReference type="EMBL" id="CP120682">
    <property type="protein sequence ID" value="WKN35519.1"/>
    <property type="molecule type" value="Genomic_DNA"/>
</dbReference>
<keyword evidence="1" id="KW-0812">Transmembrane</keyword>
<proteinExistence type="predicted"/>
<evidence type="ECO:0000313" key="2">
    <source>
        <dbReference type="EMBL" id="WKN35519.1"/>
    </source>
</evidence>
<dbReference type="SUPFAM" id="SSF52266">
    <property type="entry name" value="SGNH hydrolase"/>
    <property type="match status" value="1"/>
</dbReference>
<keyword evidence="1" id="KW-0472">Membrane</keyword>